<keyword evidence="1" id="KW-0496">Mitochondrion</keyword>
<organism evidence="1">
    <name type="scientific">Utricularia reniformis</name>
    <dbReference type="NCBI Taxonomy" id="192314"/>
    <lineage>
        <taxon>Eukaryota</taxon>
        <taxon>Viridiplantae</taxon>
        <taxon>Streptophyta</taxon>
        <taxon>Embryophyta</taxon>
        <taxon>Tracheophyta</taxon>
        <taxon>Spermatophyta</taxon>
        <taxon>Magnoliopsida</taxon>
        <taxon>eudicotyledons</taxon>
        <taxon>Gunneridae</taxon>
        <taxon>Pentapetalae</taxon>
        <taxon>asterids</taxon>
        <taxon>lamiids</taxon>
        <taxon>Lamiales</taxon>
        <taxon>Lentibulariaceae</taxon>
        <taxon>Utricularia</taxon>
    </lineage>
</organism>
<gene>
    <name evidence="1" type="ORF">AEK19_MT1339</name>
</gene>
<dbReference type="AlphaFoldDB" id="A0A1Y0B2B6"/>
<protein>
    <submittedName>
        <fullName evidence="1">Uncharacterized protein</fullName>
    </submittedName>
</protein>
<accession>A0A1Y0B2B6</accession>
<geneLocation type="mitochondrion" evidence="1"/>
<dbReference type="EMBL" id="KY774314">
    <property type="protein sequence ID" value="ART31537.1"/>
    <property type="molecule type" value="Genomic_DNA"/>
</dbReference>
<proteinExistence type="predicted"/>
<evidence type="ECO:0000313" key="1">
    <source>
        <dbReference type="EMBL" id="ART31537.1"/>
    </source>
</evidence>
<reference evidence="1" key="1">
    <citation type="submission" date="2017-03" db="EMBL/GenBank/DDBJ databases">
        <title>The mitochondrial genome of the carnivorous plant Utricularia reniformis (Lentibulariaceae): structure, comparative analysis and evolutionary landmarks.</title>
        <authorList>
            <person name="Silva S.R."/>
            <person name="Alvarenga D.O."/>
            <person name="Michael T.P."/>
            <person name="Miranda V.F.O."/>
            <person name="Varani A.M."/>
        </authorList>
    </citation>
    <scope>NUCLEOTIDE SEQUENCE</scope>
</reference>
<name>A0A1Y0B2B6_9LAMI</name>
<sequence length="69" mass="7812">MELFKPSSLCLLFWARRQAGENVINKPVPLTREWTLSVRPFGMLAAPSALKCALFEYSQAETDQTLLLL</sequence>